<organism evidence="5">
    <name type="scientific">Homo sapiens</name>
    <name type="common">Human</name>
    <dbReference type="NCBI Taxonomy" id="9606"/>
    <lineage>
        <taxon>Eukaryota</taxon>
        <taxon>Metazoa</taxon>
        <taxon>Chordata</taxon>
        <taxon>Craniata</taxon>
        <taxon>Vertebrata</taxon>
        <taxon>Euteleostomi</taxon>
        <taxon>Mammalia</taxon>
        <taxon>Eutheria</taxon>
        <taxon>Euarchontoglires</taxon>
        <taxon>Primates</taxon>
        <taxon>Haplorrhini</taxon>
        <taxon>Catarrhini</taxon>
        <taxon>Hominidae</taxon>
        <taxon>Homo</taxon>
    </lineage>
</organism>
<dbReference type="PeptideAtlas" id="H6UKR9"/>
<dbReference type="AlphaFoldDB" id="H6UKR9"/>
<evidence type="ECO:0000256" key="1">
    <source>
        <dbReference type="ARBA" id="ARBA00004123"/>
    </source>
</evidence>
<evidence type="ECO:0000256" key="3">
    <source>
        <dbReference type="ARBA" id="ARBA00023242"/>
    </source>
</evidence>
<evidence type="ECO:0000313" key="5">
    <source>
        <dbReference type="EMBL" id="AFA25747.1"/>
    </source>
</evidence>
<accession>H6UKR9</accession>
<dbReference type="InterPro" id="IPR051365">
    <property type="entry name" value="TOX_HMG-box_domain"/>
</dbReference>
<proteinExistence type="evidence at transcript level"/>
<feature type="region of interest" description="Disordered" evidence="4">
    <location>
        <begin position="1"/>
        <end position="41"/>
    </location>
</feature>
<dbReference type="PANTHER" id="PTHR45781">
    <property type="entry name" value="AGAP000281-PA"/>
    <property type="match status" value="1"/>
</dbReference>
<name>H6UKR9_HUMAN</name>
<protein>
    <submittedName>
        <fullName evidence="5">TOX2 variant 6</fullName>
    </submittedName>
</protein>
<keyword evidence="2" id="KW-0238">DNA-binding</keyword>
<dbReference type="GO" id="GO:0003677">
    <property type="term" value="F:DNA binding"/>
    <property type="evidence" value="ECO:0007669"/>
    <property type="project" value="UniProtKB-KW"/>
</dbReference>
<feature type="compositionally biased region" description="Polar residues" evidence="4">
    <location>
        <begin position="8"/>
        <end position="20"/>
    </location>
</feature>
<evidence type="ECO:0000256" key="2">
    <source>
        <dbReference type="ARBA" id="ARBA00023125"/>
    </source>
</evidence>
<dbReference type="GO" id="GO:0005634">
    <property type="term" value="C:nucleus"/>
    <property type="evidence" value="ECO:0007669"/>
    <property type="project" value="UniProtKB-SubCell"/>
</dbReference>
<evidence type="ECO:0000256" key="4">
    <source>
        <dbReference type="SAM" id="MobiDB-lite"/>
    </source>
</evidence>
<sequence>MSDGNPELLSTSQTYNGQSENNEDYEIPPITPPNLPEPSLLHLGDHEASYHSLCHGLTPNGLLPAYSYQAMDLPAIMVSNMLAQDSHLLSGQLPTVSPYRLLQFLLMTAGRGLRGKQKNVDALIRTLCSWAGSGFTWLLGVGNPMLGLPGSMGVCGTRWVGMERNLISAHCFLLELCVQYLGIGLHYLLIV</sequence>
<keyword evidence="3" id="KW-0539">Nucleus</keyword>
<reference evidence="5" key="1">
    <citation type="journal article" date="2012" name="PLoS ONE">
        <title>Differential Epigenetic Regulation of TOX Subfamily High Mobility Group Box Genes in Lung and Breast Cancers.</title>
        <authorList>
            <person name="Tessema M."/>
            <person name="Yingling C.M."/>
            <person name="Grimes M.J."/>
            <person name="Thomas C.L."/>
            <person name="Liu Y."/>
            <person name="Leng S."/>
            <person name="Joste N."/>
            <person name="Belinsky S.A."/>
        </authorList>
    </citation>
    <scope>NUCLEOTIDE SEQUENCE</scope>
</reference>
<comment type="subcellular location">
    <subcellularLocation>
        <location evidence="1">Nucleus</location>
    </subcellularLocation>
</comment>
<dbReference type="PANTHER" id="PTHR45781:SF5">
    <property type="entry name" value="TOX HIGH MOBILITY GROUP BOX FAMILY MEMBER 2"/>
    <property type="match status" value="1"/>
</dbReference>
<dbReference type="EMBL" id="JN655167">
    <property type="protein sequence ID" value="AFA25747.1"/>
    <property type="molecule type" value="mRNA"/>
</dbReference>